<organism evidence="2 3">
    <name type="scientific">Enterococcus faecalis TX0630</name>
    <dbReference type="NCBI Taxonomy" id="749508"/>
    <lineage>
        <taxon>Bacteria</taxon>
        <taxon>Bacillati</taxon>
        <taxon>Bacillota</taxon>
        <taxon>Bacilli</taxon>
        <taxon>Lactobacillales</taxon>
        <taxon>Enterococcaceae</taxon>
        <taxon>Enterococcus</taxon>
    </lineage>
</organism>
<feature type="transmembrane region" description="Helical" evidence="1">
    <location>
        <begin position="21"/>
        <end position="42"/>
    </location>
</feature>
<gene>
    <name evidence="2" type="ORF">HMPREF9511_02621</name>
</gene>
<protein>
    <submittedName>
        <fullName evidence="2">Uncharacterized protein</fullName>
    </submittedName>
</protein>
<reference evidence="2 3" key="1">
    <citation type="submission" date="2010-09" db="EMBL/GenBank/DDBJ databases">
        <authorList>
            <person name="Weinstock G."/>
            <person name="Sodergren E."/>
            <person name="Clifton S."/>
            <person name="Fulton L."/>
            <person name="Fulton B."/>
            <person name="Courtney L."/>
            <person name="Fronick C."/>
            <person name="Harrison M."/>
            <person name="Strong C."/>
            <person name="Farmer C."/>
            <person name="Delahaunty K."/>
            <person name="Markovic C."/>
            <person name="Hall O."/>
            <person name="Minx P."/>
            <person name="Tomlinson C."/>
            <person name="Mitreva M."/>
            <person name="Hou S."/>
            <person name="Chen J."/>
            <person name="Wollam A."/>
            <person name="Pepin K.H."/>
            <person name="Johnson M."/>
            <person name="Bhonagiri V."/>
            <person name="Zhang X."/>
            <person name="Suruliraj S."/>
            <person name="Warren W."/>
            <person name="Chinwalla A."/>
            <person name="Mardis E.R."/>
            <person name="Wilson R.K."/>
        </authorList>
    </citation>
    <scope>NUCLEOTIDE SEQUENCE [LARGE SCALE GENOMIC DNA]</scope>
    <source>
        <strain evidence="2 3">TX0630</strain>
    </source>
</reference>
<evidence type="ECO:0000313" key="3">
    <source>
        <dbReference type="Proteomes" id="UP000004933"/>
    </source>
</evidence>
<dbReference type="Proteomes" id="UP000004933">
    <property type="component" value="Unassembled WGS sequence"/>
</dbReference>
<keyword evidence="1" id="KW-0472">Membrane</keyword>
<evidence type="ECO:0000313" key="2">
    <source>
        <dbReference type="EMBL" id="EFU89374.1"/>
    </source>
</evidence>
<name>A0ABC9P3F4_ENTFL</name>
<accession>A0ABC9P3F4</accession>
<evidence type="ECO:0000256" key="1">
    <source>
        <dbReference type="SAM" id="Phobius"/>
    </source>
</evidence>
<proteinExistence type="predicted"/>
<sequence>MKIGDKKVWRKGKTTIEMERIKFDWKALIGWIGFIALIWYVMKR</sequence>
<keyword evidence="1" id="KW-1133">Transmembrane helix</keyword>
<comment type="caution">
    <text evidence="2">The sequence shown here is derived from an EMBL/GenBank/DDBJ whole genome shotgun (WGS) entry which is preliminary data.</text>
</comment>
<keyword evidence="1" id="KW-0812">Transmembrane</keyword>
<dbReference type="AlphaFoldDB" id="A0ABC9P3F4"/>
<dbReference type="EMBL" id="AEBE01000111">
    <property type="protein sequence ID" value="EFU89374.1"/>
    <property type="molecule type" value="Genomic_DNA"/>
</dbReference>